<dbReference type="RefSeq" id="WP_186944077.1">
    <property type="nucleotide sequence ID" value="NZ_JACOGA010000030.1"/>
</dbReference>
<reference evidence="2 3" key="1">
    <citation type="submission" date="2020-08" db="EMBL/GenBank/DDBJ databases">
        <title>Novel species isolated from subtropical streams in China.</title>
        <authorList>
            <person name="Lu H."/>
        </authorList>
    </citation>
    <scope>NUCLEOTIDE SEQUENCE [LARGE SCALE GENOMIC DNA]</scope>
    <source>
        <strain evidence="2 3">LX15W</strain>
    </source>
</reference>
<feature type="signal peptide" evidence="1">
    <location>
        <begin position="1"/>
        <end position="30"/>
    </location>
</feature>
<protein>
    <submittedName>
        <fullName evidence="2">Uncharacterized protein</fullName>
    </submittedName>
</protein>
<proteinExistence type="predicted"/>
<keyword evidence="3" id="KW-1185">Reference proteome</keyword>
<dbReference type="Proteomes" id="UP000624279">
    <property type="component" value="Unassembled WGS sequence"/>
</dbReference>
<keyword evidence="1" id="KW-0732">Signal</keyword>
<evidence type="ECO:0000256" key="1">
    <source>
        <dbReference type="SAM" id="SignalP"/>
    </source>
</evidence>
<evidence type="ECO:0000313" key="3">
    <source>
        <dbReference type="Proteomes" id="UP000624279"/>
    </source>
</evidence>
<comment type="caution">
    <text evidence="2">The sequence shown here is derived from an EMBL/GenBank/DDBJ whole genome shotgun (WGS) entry which is preliminary data.</text>
</comment>
<gene>
    <name evidence="2" type="ORF">H8K55_20685</name>
</gene>
<name>A0ABR6YHP0_9BURK</name>
<evidence type="ECO:0000313" key="2">
    <source>
        <dbReference type="EMBL" id="MBC3876018.1"/>
    </source>
</evidence>
<sequence length="136" mass="14609">MLTRTLQQLASGLSMIALTTLGPIALSASAQTSLPLEVADQHPLVKAFKPCVSAVGLERDLPLANPVPDLSGPGHLYQLNDVGRIRDGYRHSLYVSENGKQIYIVQIGGFAGTKKIFGPLNPKLHCHSSVKKPKKT</sequence>
<dbReference type="EMBL" id="JACOGA010000030">
    <property type="protein sequence ID" value="MBC3876018.1"/>
    <property type="molecule type" value="Genomic_DNA"/>
</dbReference>
<feature type="chain" id="PRO_5046541048" evidence="1">
    <location>
        <begin position="31"/>
        <end position="136"/>
    </location>
</feature>
<accession>A0ABR6YHP0</accession>
<organism evidence="2 3">
    <name type="scientific">Undibacterium flavidum</name>
    <dbReference type="NCBI Taxonomy" id="2762297"/>
    <lineage>
        <taxon>Bacteria</taxon>
        <taxon>Pseudomonadati</taxon>
        <taxon>Pseudomonadota</taxon>
        <taxon>Betaproteobacteria</taxon>
        <taxon>Burkholderiales</taxon>
        <taxon>Oxalobacteraceae</taxon>
        <taxon>Undibacterium</taxon>
    </lineage>
</organism>